<accession>A0ABR7Z9Y7</accession>
<dbReference type="Gene3D" id="3.40.50.150">
    <property type="entry name" value="Vaccinia Virus protein VP39"/>
    <property type="match status" value="1"/>
</dbReference>
<keyword evidence="2" id="KW-1185">Reference proteome</keyword>
<name>A0ABR7Z9Y7_9PSED</name>
<keyword evidence="1" id="KW-0489">Methyltransferase</keyword>
<dbReference type="EMBL" id="JAAOCA010000067">
    <property type="protein sequence ID" value="MBD1602365.1"/>
    <property type="molecule type" value="Genomic_DNA"/>
</dbReference>
<reference evidence="1 2" key="1">
    <citation type="journal article" date="2020" name="Insects">
        <title>Bacteria Belonging to Pseudomonas typographi sp. nov. from the Bark Beetle Ips typographus Have Genomic Potential to Aid in the Host Ecology.</title>
        <authorList>
            <person name="Peral-Aranega E."/>
            <person name="Saati-Santamaria Z."/>
            <person name="Kolarik M."/>
            <person name="Rivas R."/>
            <person name="Garcia-Fraile P."/>
        </authorList>
    </citation>
    <scope>NUCLEOTIDE SEQUENCE [LARGE SCALE GENOMIC DNA]</scope>
    <source>
        <strain evidence="1 2">CA3A</strain>
    </source>
</reference>
<dbReference type="GO" id="GO:0008168">
    <property type="term" value="F:methyltransferase activity"/>
    <property type="evidence" value="ECO:0007669"/>
    <property type="project" value="UniProtKB-KW"/>
</dbReference>
<gene>
    <name evidence="1" type="ORF">HAQ05_27160</name>
</gene>
<protein>
    <submittedName>
        <fullName evidence="1">Class I SAM-dependent methyltransferase</fullName>
    </submittedName>
</protein>
<dbReference type="InterPro" id="IPR029063">
    <property type="entry name" value="SAM-dependent_MTases_sf"/>
</dbReference>
<sequence>MISREEFEKLMLHAGKEFECDKVFPHSYHRYYAMHLNELYGQAFKMLEIGVGGEDRPGEGGASLKMWSKLFPSATIYAWDIYPKHELDKENVKTFIVDQGDPDAIKKFCDEYGPFDIIIDDGSHRRSDQLASLFNLVGAVSDGGLYVIEDYFTSYWPVYDGSTLAIDFLDSPVRWIKRAVDMVNRQNLLSLQVRQHLPDWGIESLHVYPGICVFKKHLGTVERSIPNDEFHQNQVELDHLRYGKYEDIFLEFMEDPMRLLDEIMRLRNGKS</sequence>
<comment type="caution">
    <text evidence="1">The sequence shown here is derived from an EMBL/GenBank/DDBJ whole genome shotgun (WGS) entry which is preliminary data.</text>
</comment>
<dbReference type="SUPFAM" id="SSF53335">
    <property type="entry name" value="S-adenosyl-L-methionine-dependent methyltransferases"/>
    <property type="match status" value="1"/>
</dbReference>
<keyword evidence="1" id="KW-0808">Transferase</keyword>
<dbReference type="RefSeq" id="WP_190427274.1">
    <property type="nucleotide sequence ID" value="NZ_JAAOCA010000067.1"/>
</dbReference>
<proteinExistence type="predicted"/>
<evidence type="ECO:0000313" key="1">
    <source>
        <dbReference type="EMBL" id="MBD1602365.1"/>
    </source>
</evidence>
<dbReference type="GO" id="GO:0032259">
    <property type="term" value="P:methylation"/>
    <property type="evidence" value="ECO:0007669"/>
    <property type="project" value="UniProtKB-KW"/>
</dbReference>
<organism evidence="1 2">
    <name type="scientific">Pseudomonas typographi</name>
    <dbReference type="NCBI Taxonomy" id="2715964"/>
    <lineage>
        <taxon>Bacteria</taxon>
        <taxon>Pseudomonadati</taxon>
        <taxon>Pseudomonadota</taxon>
        <taxon>Gammaproteobacteria</taxon>
        <taxon>Pseudomonadales</taxon>
        <taxon>Pseudomonadaceae</taxon>
        <taxon>Pseudomonas</taxon>
    </lineage>
</organism>
<evidence type="ECO:0000313" key="2">
    <source>
        <dbReference type="Proteomes" id="UP000805841"/>
    </source>
</evidence>
<dbReference type="Proteomes" id="UP000805841">
    <property type="component" value="Unassembled WGS sequence"/>
</dbReference>